<keyword evidence="2" id="KW-1185">Reference proteome</keyword>
<proteinExistence type="predicted"/>
<protein>
    <submittedName>
        <fullName evidence="1">Uncharacterized protein</fullName>
    </submittedName>
</protein>
<evidence type="ECO:0000313" key="2">
    <source>
        <dbReference type="Proteomes" id="UP001525961"/>
    </source>
</evidence>
<accession>A0ABT2NES3</accession>
<name>A0ABT2NES3_9CYAN</name>
<evidence type="ECO:0000313" key="1">
    <source>
        <dbReference type="EMBL" id="MCT7981199.1"/>
    </source>
</evidence>
<dbReference type="EMBL" id="JAMXFA010000056">
    <property type="protein sequence ID" value="MCT7981199.1"/>
    <property type="molecule type" value="Genomic_DNA"/>
</dbReference>
<comment type="caution">
    <text evidence="1">The sequence shown here is derived from an EMBL/GenBank/DDBJ whole genome shotgun (WGS) entry which is preliminary data.</text>
</comment>
<dbReference type="Gene3D" id="3.30.40.220">
    <property type="match status" value="2"/>
</dbReference>
<reference evidence="1 2" key="1">
    <citation type="journal article" date="2022" name="Front. Microbiol.">
        <title>High genomic differentiation and limited gene flow indicate recent cryptic speciation within the genus Laspinema (cyanobacteria).</title>
        <authorList>
            <person name="Stanojkovic A."/>
            <person name="Skoupy S."/>
            <person name="Skaloud P."/>
            <person name="Dvorak P."/>
        </authorList>
    </citation>
    <scope>NUCLEOTIDE SEQUENCE [LARGE SCALE GENOMIC DNA]</scope>
    <source>
        <strain evidence="1 2">D3b</strain>
    </source>
</reference>
<organism evidence="1 2">
    <name type="scientific">Laspinema olomoucense D3b</name>
    <dbReference type="NCBI Taxonomy" id="2953688"/>
    <lineage>
        <taxon>Bacteria</taxon>
        <taxon>Bacillati</taxon>
        <taxon>Cyanobacteriota</taxon>
        <taxon>Cyanophyceae</taxon>
        <taxon>Oscillatoriophycideae</taxon>
        <taxon>Oscillatoriales</taxon>
        <taxon>Laspinemataceae</taxon>
        <taxon>Laspinema</taxon>
        <taxon>Laspinema olomoucense</taxon>
    </lineage>
</organism>
<dbReference type="RefSeq" id="WP_261237387.1">
    <property type="nucleotide sequence ID" value="NZ_JAMXFA010000056.1"/>
</dbReference>
<gene>
    <name evidence="1" type="ORF">NG792_26075</name>
</gene>
<dbReference type="Proteomes" id="UP001525961">
    <property type="component" value="Unassembled WGS sequence"/>
</dbReference>
<sequence length="353" mass="40998">MNSKTAIVICENPQCGQEFTKPLAEFKRSEKLGRQHFCCLSCYGQSKGVAQLKGKRTTAHLKKGTEQDEFSPFRHPLKIIRKSVKQRTIEASVTLQDLKQIWHNQGGICPYTGWELVLFPCTTDYQSRPLTTNRASVDRIDSSKGYSLDNIQFVAVMANLAKNCFRETELFDFCEAVYQNYHRQERGFDKIPRGQDRELEFLAQLNPVTWDSPRRGPRIDSYSPFRQHLNLARMHARMKGRECSLTLEDLKQLWERQGGRCVYTGWELENPPTTNGRLRCDRHPRRASLDRIDSTQGYRLGNVQFVSVIANYAKRDFEEEQLWEFCAAVVKYRRQAEYKTIPLLNSQIQGPFP</sequence>